<evidence type="ECO:0000256" key="1">
    <source>
        <dbReference type="SAM" id="Phobius"/>
    </source>
</evidence>
<protein>
    <submittedName>
        <fullName evidence="2">Uncharacterized protein</fullName>
    </submittedName>
</protein>
<keyword evidence="1" id="KW-0472">Membrane</keyword>
<dbReference type="OrthoDB" id="4041975at2759"/>
<proteinExistence type="predicted"/>
<dbReference type="Proteomes" id="UP000019384">
    <property type="component" value="Unassembled WGS sequence"/>
</dbReference>
<organism evidence="2 3">
    <name type="scientific">Kuraishia capsulata CBS 1993</name>
    <dbReference type="NCBI Taxonomy" id="1382522"/>
    <lineage>
        <taxon>Eukaryota</taxon>
        <taxon>Fungi</taxon>
        <taxon>Dikarya</taxon>
        <taxon>Ascomycota</taxon>
        <taxon>Saccharomycotina</taxon>
        <taxon>Pichiomycetes</taxon>
        <taxon>Pichiales</taxon>
        <taxon>Pichiaceae</taxon>
        <taxon>Kuraishia</taxon>
    </lineage>
</organism>
<reference evidence="2" key="1">
    <citation type="submission" date="2013-12" db="EMBL/GenBank/DDBJ databases">
        <authorList>
            <person name="Genoscope - CEA"/>
        </authorList>
    </citation>
    <scope>NUCLEOTIDE SEQUENCE</scope>
    <source>
        <strain evidence="2">CBS 1993</strain>
    </source>
</reference>
<keyword evidence="3" id="KW-1185">Reference proteome</keyword>
<name>W6MRZ9_9ASCO</name>
<evidence type="ECO:0000313" key="3">
    <source>
        <dbReference type="Proteomes" id="UP000019384"/>
    </source>
</evidence>
<keyword evidence="1" id="KW-1133">Transmembrane helix</keyword>
<gene>
    <name evidence="2" type="ORF">KUCA_T00000566001</name>
</gene>
<dbReference type="RefSeq" id="XP_022456617.1">
    <property type="nucleotide sequence ID" value="XM_022605116.1"/>
</dbReference>
<dbReference type="EMBL" id="HG793125">
    <property type="protein sequence ID" value="CDK24600.1"/>
    <property type="molecule type" value="Genomic_DNA"/>
</dbReference>
<accession>W6MRZ9</accession>
<dbReference type="GeneID" id="34518005"/>
<reference evidence="2" key="2">
    <citation type="submission" date="2014-02" db="EMBL/GenBank/DDBJ databases">
        <title>Complete DNA sequence of /Kuraishia capsulata/ illustrates novel genomic features among budding yeasts (/Saccharomycotina/).</title>
        <authorList>
            <person name="Morales L."/>
            <person name="Noel B."/>
            <person name="Porcel B."/>
            <person name="Marcet-Houben M."/>
            <person name="Hullo M-F."/>
            <person name="Sacerdot C."/>
            <person name="Tekaia F."/>
            <person name="Leh-Louis V."/>
            <person name="Despons L."/>
            <person name="Khanna V."/>
            <person name="Aury J-M."/>
            <person name="Barbe V."/>
            <person name="Couloux A."/>
            <person name="Labadie K."/>
            <person name="Pelletier E."/>
            <person name="Souciet J-L."/>
            <person name="Boekhout T."/>
            <person name="Gabaldon T."/>
            <person name="Wincker P."/>
            <person name="Dujon B."/>
        </authorList>
    </citation>
    <scope>NUCLEOTIDE SEQUENCE</scope>
    <source>
        <strain evidence="2">CBS 1993</strain>
    </source>
</reference>
<dbReference type="AlphaFoldDB" id="W6MRZ9"/>
<evidence type="ECO:0000313" key="2">
    <source>
        <dbReference type="EMBL" id="CDK24600.1"/>
    </source>
</evidence>
<feature type="transmembrane region" description="Helical" evidence="1">
    <location>
        <begin position="53"/>
        <end position="74"/>
    </location>
</feature>
<dbReference type="HOGENOM" id="CLU_1219559_0_0_1"/>
<keyword evidence="1" id="KW-0812">Transmembrane</keyword>
<sequence length="188" mass="21243">MAGDNCSDLLQSPPSFPMSALTSANAKIESWLTANSLTRQLVSSPSSSCITLIFVYIGILLISYETVLYSGYYISLWKLPGNDIFKETPTHCAHVYVRLHTRDAVLKYHFEFGPEDYDPRSPEHGTTLLHLKKKLVECWRDLEHEGEVGVENVEVRRKKRELGDNDEFLCNLGVETGDTIDAYAVENK</sequence>